<feature type="non-terminal residue" evidence="1">
    <location>
        <position position="1"/>
    </location>
</feature>
<evidence type="ECO:0000313" key="1">
    <source>
        <dbReference type="EMBL" id="EBO5515457.1"/>
    </source>
</evidence>
<accession>A0A5U0TEH1</accession>
<sequence length="31" mass="3744">LFIFFVYLLFCFLLRLNIKNIIVRAVGRLEV</sequence>
<reference evidence="1" key="1">
    <citation type="submission" date="2018-06" db="EMBL/GenBank/DDBJ databases">
        <authorList>
            <consortium name="PulseNet: The National Subtyping Network for Foodborne Disease Surveillance"/>
            <person name="Tarr C.L."/>
            <person name="Trees E."/>
            <person name="Katz L.S."/>
            <person name="Carleton-Romer H.A."/>
            <person name="Stroika S."/>
            <person name="Kucerova Z."/>
            <person name="Roache K.F."/>
            <person name="Sabol A.L."/>
            <person name="Besser J."/>
            <person name="Gerner-Smidt P."/>
        </authorList>
    </citation>
    <scope>NUCLEOTIDE SEQUENCE</scope>
    <source>
        <strain evidence="1">PNUSAS044250</strain>
    </source>
</reference>
<protein>
    <submittedName>
        <fullName evidence="1">TioA protein</fullName>
    </submittedName>
</protein>
<dbReference type="AlphaFoldDB" id="A0A5U0TEH1"/>
<comment type="caution">
    <text evidence="1">The sequence shown here is derived from an EMBL/GenBank/DDBJ whole genome shotgun (WGS) entry which is preliminary data.</text>
</comment>
<name>A0A5U0TEH1_SALER</name>
<gene>
    <name evidence="1" type="ORF">DQ592_19575</name>
</gene>
<proteinExistence type="predicted"/>
<dbReference type="EMBL" id="AAGIWK010000032">
    <property type="protein sequence ID" value="EBO5515457.1"/>
    <property type="molecule type" value="Genomic_DNA"/>
</dbReference>
<organism evidence="1">
    <name type="scientific">Salmonella enterica</name>
    <name type="common">Salmonella choleraesuis</name>
    <dbReference type="NCBI Taxonomy" id="28901"/>
    <lineage>
        <taxon>Bacteria</taxon>
        <taxon>Pseudomonadati</taxon>
        <taxon>Pseudomonadota</taxon>
        <taxon>Gammaproteobacteria</taxon>
        <taxon>Enterobacterales</taxon>
        <taxon>Enterobacteriaceae</taxon>
        <taxon>Salmonella</taxon>
    </lineage>
</organism>